<organism evidence="2 3">
    <name type="scientific">Peteryoungia desertarenae</name>
    <dbReference type="NCBI Taxonomy" id="1813451"/>
    <lineage>
        <taxon>Bacteria</taxon>
        <taxon>Pseudomonadati</taxon>
        <taxon>Pseudomonadota</taxon>
        <taxon>Alphaproteobacteria</taxon>
        <taxon>Hyphomicrobiales</taxon>
        <taxon>Rhizobiaceae</taxon>
        <taxon>Peteryoungia</taxon>
    </lineage>
</organism>
<evidence type="ECO:0000259" key="1">
    <source>
        <dbReference type="Pfam" id="PF12680"/>
    </source>
</evidence>
<dbReference type="EMBL" id="CP058350">
    <property type="protein sequence ID" value="QLF70905.1"/>
    <property type="molecule type" value="Genomic_DNA"/>
</dbReference>
<proteinExistence type="predicted"/>
<dbReference type="Gene3D" id="3.10.450.50">
    <property type="match status" value="1"/>
</dbReference>
<dbReference type="Pfam" id="PF12680">
    <property type="entry name" value="SnoaL_2"/>
    <property type="match status" value="1"/>
</dbReference>
<name>A0ABX6QRT9_9HYPH</name>
<evidence type="ECO:0000313" key="3">
    <source>
        <dbReference type="Proteomes" id="UP000308530"/>
    </source>
</evidence>
<dbReference type="Proteomes" id="UP000308530">
    <property type="component" value="Chromosome"/>
</dbReference>
<accession>A0ABX6QRT9</accession>
<dbReference type="SUPFAM" id="SSF54427">
    <property type="entry name" value="NTF2-like"/>
    <property type="match status" value="1"/>
</dbReference>
<dbReference type="InterPro" id="IPR037401">
    <property type="entry name" value="SnoaL-like"/>
</dbReference>
<keyword evidence="3" id="KW-1185">Reference proteome</keyword>
<dbReference type="InterPro" id="IPR032710">
    <property type="entry name" value="NTF2-like_dom_sf"/>
</dbReference>
<reference evidence="2 3" key="1">
    <citation type="submission" date="2020-06" db="EMBL/GenBank/DDBJ databases">
        <title>Genome sequence of Rhizobium sp strain ADMK78.</title>
        <authorList>
            <person name="Rahi P."/>
        </authorList>
    </citation>
    <scope>NUCLEOTIDE SEQUENCE [LARGE SCALE GENOMIC DNA]</scope>
    <source>
        <strain evidence="2 3">ADMK78</strain>
    </source>
</reference>
<dbReference type="RefSeq" id="WP_138286471.1">
    <property type="nucleotide sequence ID" value="NZ_CP058350.1"/>
</dbReference>
<protein>
    <submittedName>
        <fullName evidence="2">Nuclear transport factor 2 family protein</fullName>
    </submittedName>
</protein>
<sequence length="121" mass="13523">MTLTEEVEIILAAINRRDADHWISFFDDEAVLDLPEGRRVVGRDSLRDTLSTLVLKHDLGLEDTVLMVDGAGFRVAVECTISGRGGDRRTFSLPAVLVFEREDHLITRLSWLMSTPLNAEG</sequence>
<feature type="domain" description="SnoaL-like" evidence="1">
    <location>
        <begin position="11"/>
        <end position="108"/>
    </location>
</feature>
<gene>
    <name evidence="2" type="ORF">FE840_015890</name>
</gene>
<evidence type="ECO:0000313" key="2">
    <source>
        <dbReference type="EMBL" id="QLF70905.1"/>
    </source>
</evidence>